<dbReference type="EMBL" id="JAAABM010000002">
    <property type="protein sequence ID" value="KAF7680715.1"/>
    <property type="molecule type" value="Genomic_DNA"/>
</dbReference>
<reference evidence="3" key="2">
    <citation type="submission" date="2020-08" db="EMBL/GenBank/DDBJ databases">
        <title>Draft Genome Sequence of Cumin Blight Pathogen Alternaria burnsii.</title>
        <authorList>
            <person name="Feng Z."/>
        </authorList>
    </citation>
    <scope>NUCLEOTIDE SEQUENCE</scope>
    <source>
        <strain evidence="3">CBS107.38</strain>
    </source>
</reference>
<proteinExistence type="predicted"/>
<feature type="chain" id="PRO_5034570194" description="Lipase B" evidence="2">
    <location>
        <begin position="20"/>
        <end position="491"/>
    </location>
</feature>
<keyword evidence="2" id="KW-0732">Signal</keyword>
<dbReference type="OrthoDB" id="4605274at2759"/>
<dbReference type="PANTHER" id="PTHR37574">
    <property type="entry name" value="LIPASE B"/>
    <property type="match status" value="1"/>
</dbReference>
<dbReference type="SUPFAM" id="SSF53474">
    <property type="entry name" value="alpha/beta-Hydrolases"/>
    <property type="match status" value="1"/>
</dbReference>
<evidence type="ECO:0000313" key="3">
    <source>
        <dbReference type="EMBL" id="KAF7680715.1"/>
    </source>
</evidence>
<dbReference type="AlphaFoldDB" id="A0A8H7EHZ9"/>
<accession>A0A8H7EHZ9</accession>
<name>A0A8H7EHZ9_9PLEO</name>
<comment type="caution">
    <text evidence="3">The sequence shown here is derived from an EMBL/GenBank/DDBJ whole genome shotgun (WGS) entry which is preliminary data.</text>
</comment>
<dbReference type="InterPro" id="IPR053228">
    <property type="entry name" value="Stereospecific_Lipase"/>
</dbReference>
<comment type="pathway">
    <text evidence="1">Mycotoxin biosynthesis.</text>
</comment>
<dbReference type="PANTHER" id="PTHR37574:SF1">
    <property type="entry name" value="LIPASE B"/>
    <property type="match status" value="1"/>
</dbReference>
<reference evidence="3" key="1">
    <citation type="submission" date="2020-01" db="EMBL/GenBank/DDBJ databases">
        <authorList>
            <person name="Feng Z.H.Z."/>
        </authorList>
    </citation>
    <scope>NUCLEOTIDE SEQUENCE</scope>
    <source>
        <strain evidence="3">CBS107.38</strain>
    </source>
</reference>
<feature type="signal peptide" evidence="2">
    <location>
        <begin position="1"/>
        <end position="19"/>
    </location>
</feature>
<keyword evidence="4" id="KW-1185">Reference proteome</keyword>
<evidence type="ECO:0000256" key="1">
    <source>
        <dbReference type="ARBA" id="ARBA00004685"/>
    </source>
</evidence>
<sequence>MRLSVPSLALLSILPTSLAAPAPAPAPAPVVAGIAPIPTPGPSTEQVQSLDERQLLNNVIPGLLPGVISLVDNLLGDVNEAVAQGSPTKVLSILSQLQPTTRPTNIEAAVVRHSKIWASPTTRTDFFAAVATQIADGLVLDGTLNAALTGSLPVGENSVNNNNPPTSGIYPKKDNADAPYTLSESALRKAIFIPPSFTYGAKRPVIFVPGTGAYGGTNFANNLRKLLAGESYADPVWLNIPGAMLGDAQTNAEYIAYAINYISAVSRTNKQNIAVISWSQGGLDTQWVFKYWPSTRKVVTDFLPVSPDFKGTVLANVICLTANSNQALGPCDPSVIQQEATSDFVRALRSGGGDSAYVPTTTFYSGFFDEIVEPQQGTGASAFINDARNVGVSNNEVQRVCAGQLGGSVYGHAGVLFNPLTYALIVDALQNDGPGNLGRIDVRSVCSSYAAPGLDLDDVLATSGLIPVAGVLLLAYPQKSLTEPKLRAYAT</sequence>
<dbReference type="GeneID" id="62200591"/>
<evidence type="ECO:0000256" key="2">
    <source>
        <dbReference type="SAM" id="SignalP"/>
    </source>
</evidence>
<dbReference type="RefSeq" id="XP_038790705.1">
    <property type="nucleotide sequence ID" value="XM_038927413.1"/>
</dbReference>
<dbReference type="Proteomes" id="UP000596902">
    <property type="component" value="Unassembled WGS sequence"/>
</dbReference>
<dbReference type="Gene3D" id="3.40.50.1820">
    <property type="entry name" value="alpha/beta hydrolase"/>
    <property type="match status" value="1"/>
</dbReference>
<evidence type="ECO:0008006" key="5">
    <source>
        <dbReference type="Google" id="ProtNLM"/>
    </source>
</evidence>
<organism evidence="3 4">
    <name type="scientific">Alternaria burnsii</name>
    <dbReference type="NCBI Taxonomy" id="1187904"/>
    <lineage>
        <taxon>Eukaryota</taxon>
        <taxon>Fungi</taxon>
        <taxon>Dikarya</taxon>
        <taxon>Ascomycota</taxon>
        <taxon>Pezizomycotina</taxon>
        <taxon>Dothideomycetes</taxon>
        <taxon>Pleosporomycetidae</taxon>
        <taxon>Pleosporales</taxon>
        <taxon>Pleosporineae</taxon>
        <taxon>Pleosporaceae</taxon>
        <taxon>Alternaria</taxon>
        <taxon>Alternaria sect. Alternaria</taxon>
    </lineage>
</organism>
<dbReference type="InterPro" id="IPR029058">
    <property type="entry name" value="AB_hydrolase_fold"/>
</dbReference>
<evidence type="ECO:0000313" key="4">
    <source>
        <dbReference type="Proteomes" id="UP000596902"/>
    </source>
</evidence>
<gene>
    <name evidence="3" type="ORF">GT037_002366</name>
</gene>
<protein>
    <recommendedName>
        <fullName evidence="5">Lipase B</fullName>
    </recommendedName>
</protein>